<accession>A0A1G2DYN6</accession>
<dbReference type="InterPro" id="IPR012902">
    <property type="entry name" value="N_methyl_site"/>
</dbReference>
<dbReference type="AlphaFoldDB" id="A0A1G2DYN6"/>
<evidence type="ECO:0008006" key="4">
    <source>
        <dbReference type="Google" id="ProtNLM"/>
    </source>
</evidence>
<dbReference type="PROSITE" id="PS00409">
    <property type="entry name" value="PROKAR_NTER_METHYL"/>
    <property type="match status" value="1"/>
</dbReference>
<dbReference type="Proteomes" id="UP000176755">
    <property type="component" value="Unassembled WGS sequence"/>
</dbReference>
<protein>
    <recommendedName>
        <fullName evidence="4">Prepilin-type N-terminal cleavage/methylation domain-containing protein</fullName>
    </recommendedName>
</protein>
<dbReference type="Pfam" id="PF07963">
    <property type="entry name" value="N_methyl"/>
    <property type="match status" value="1"/>
</dbReference>
<dbReference type="EMBL" id="MHLY01000007">
    <property type="protein sequence ID" value="OGZ18669.1"/>
    <property type="molecule type" value="Genomic_DNA"/>
</dbReference>
<feature type="transmembrane region" description="Helical" evidence="1">
    <location>
        <begin position="6"/>
        <end position="33"/>
    </location>
</feature>
<keyword evidence="1" id="KW-0472">Membrane</keyword>
<comment type="caution">
    <text evidence="2">The sequence shown here is derived from an EMBL/GenBank/DDBJ whole genome shotgun (WGS) entry which is preliminary data.</text>
</comment>
<dbReference type="NCBIfam" id="TIGR02532">
    <property type="entry name" value="IV_pilin_GFxxxE"/>
    <property type="match status" value="1"/>
</dbReference>
<dbReference type="STRING" id="1801663.A2175_00020"/>
<reference evidence="2 3" key="1">
    <citation type="journal article" date="2016" name="Nat. Commun.">
        <title>Thousands of microbial genomes shed light on interconnected biogeochemical processes in an aquifer system.</title>
        <authorList>
            <person name="Anantharaman K."/>
            <person name="Brown C.T."/>
            <person name="Hug L.A."/>
            <person name="Sharon I."/>
            <person name="Castelle C.J."/>
            <person name="Probst A.J."/>
            <person name="Thomas B.C."/>
            <person name="Singh A."/>
            <person name="Wilkins M.J."/>
            <person name="Karaoz U."/>
            <person name="Brodie E.L."/>
            <person name="Williams K.H."/>
            <person name="Hubbard S.S."/>
            <person name="Banfield J.F."/>
        </authorList>
    </citation>
    <scope>NUCLEOTIDE SEQUENCE [LARGE SCALE GENOMIC DNA]</scope>
</reference>
<sequence>MRNKGYTLIEILVAISIFTTVIAAPTGFFVIALKGQQKALASQEVLDETSFVLEYVSRALRMAKKELSSSQPCLTNGYGFNYETTRDGNGIRFKSYKTPSVCQEIFLENGHLMETRDGGLTSVPLTSDGLWVEKFKINLIGESQSNPDGSFETTQPRVTLYLEVKGIKAASPELQPVLKIQTTISQRNLDVMW</sequence>
<evidence type="ECO:0000256" key="1">
    <source>
        <dbReference type="SAM" id="Phobius"/>
    </source>
</evidence>
<evidence type="ECO:0000313" key="2">
    <source>
        <dbReference type="EMBL" id="OGZ18669.1"/>
    </source>
</evidence>
<organism evidence="2 3">
    <name type="scientific">Candidatus Nealsonbacteria bacterium RBG_13_42_11</name>
    <dbReference type="NCBI Taxonomy" id="1801663"/>
    <lineage>
        <taxon>Bacteria</taxon>
        <taxon>Candidatus Nealsoniibacteriota</taxon>
    </lineage>
</organism>
<evidence type="ECO:0000313" key="3">
    <source>
        <dbReference type="Proteomes" id="UP000176755"/>
    </source>
</evidence>
<keyword evidence="1" id="KW-0812">Transmembrane</keyword>
<keyword evidence="1" id="KW-1133">Transmembrane helix</keyword>
<gene>
    <name evidence="2" type="ORF">A2175_00020</name>
</gene>
<name>A0A1G2DYN6_9BACT</name>
<proteinExistence type="predicted"/>